<organism evidence="1 2">
    <name type="scientific">Arundinibacter roseus</name>
    <dbReference type="NCBI Taxonomy" id="2070510"/>
    <lineage>
        <taxon>Bacteria</taxon>
        <taxon>Pseudomonadati</taxon>
        <taxon>Bacteroidota</taxon>
        <taxon>Cytophagia</taxon>
        <taxon>Cytophagales</taxon>
        <taxon>Spirosomataceae</taxon>
        <taxon>Arundinibacter</taxon>
    </lineage>
</organism>
<evidence type="ECO:0000313" key="2">
    <source>
        <dbReference type="Proteomes" id="UP000295706"/>
    </source>
</evidence>
<dbReference type="OrthoDB" id="957139at2"/>
<dbReference type="EMBL" id="SMJU01000010">
    <property type="protein sequence ID" value="TDB63314.1"/>
    <property type="molecule type" value="Genomic_DNA"/>
</dbReference>
<dbReference type="RefSeq" id="WP_132119560.1">
    <property type="nucleotide sequence ID" value="NZ_SMJU01000010.1"/>
</dbReference>
<proteinExistence type="predicted"/>
<keyword evidence="2" id="KW-1185">Reference proteome</keyword>
<dbReference type="AlphaFoldDB" id="A0A4R4K705"/>
<gene>
    <name evidence="1" type="ORF">EZE20_16200</name>
</gene>
<name>A0A4R4K705_9BACT</name>
<reference evidence="1 2" key="1">
    <citation type="submission" date="2019-02" db="EMBL/GenBank/DDBJ databases">
        <title>Arundinibacter roseus gen. nov., sp. nov., a new member of the family Cytophagaceae.</title>
        <authorList>
            <person name="Szuroczki S."/>
            <person name="Khayer B."/>
            <person name="Sproer C."/>
            <person name="Toumi M."/>
            <person name="Szabo A."/>
            <person name="Felfoldi T."/>
            <person name="Schumann P."/>
            <person name="Toth E."/>
        </authorList>
    </citation>
    <scope>NUCLEOTIDE SEQUENCE [LARGE SCALE GENOMIC DNA]</scope>
    <source>
        <strain evidence="1 2">DMA-k-7a</strain>
    </source>
</reference>
<dbReference type="InterPro" id="IPR008969">
    <property type="entry name" value="CarboxyPept-like_regulatory"/>
</dbReference>
<dbReference type="Proteomes" id="UP000295706">
    <property type="component" value="Unassembled WGS sequence"/>
</dbReference>
<comment type="caution">
    <text evidence="1">The sequence shown here is derived from an EMBL/GenBank/DDBJ whole genome shotgun (WGS) entry which is preliminary data.</text>
</comment>
<dbReference type="SUPFAM" id="SSF49464">
    <property type="entry name" value="Carboxypeptidase regulatory domain-like"/>
    <property type="match status" value="1"/>
</dbReference>
<sequence length="148" mass="16582">MKALMKRRMNWSNKVNLLLMSMMILGLTECQLGGPGKRVTTVTGRVINEAEEPVDSARVFMTSIGFIRGGIPIGDVTYTDADGNFELVVDVPKEYKRVSVGISFNHSLAFSNKYKDYTYNQRDMNTGSTCCPVKIGSKTTYDFTLIFR</sequence>
<protein>
    <recommendedName>
        <fullName evidence="3">Carboxypeptidase regulatory-like domain-containing protein</fullName>
    </recommendedName>
</protein>
<evidence type="ECO:0000313" key="1">
    <source>
        <dbReference type="EMBL" id="TDB63314.1"/>
    </source>
</evidence>
<evidence type="ECO:0008006" key="3">
    <source>
        <dbReference type="Google" id="ProtNLM"/>
    </source>
</evidence>
<accession>A0A4R4K705</accession>